<comment type="caution">
    <text evidence="1">The sequence shown here is derived from an EMBL/GenBank/DDBJ whole genome shotgun (WGS) entry which is preliminary data.</text>
</comment>
<dbReference type="EMBL" id="VVIM01000004">
    <property type="protein sequence ID" value="KAB0800708.1"/>
    <property type="molecule type" value="Genomic_DNA"/>
</dbReference>
<accession>A0A5N4AU01</accession>
<keyword evidence="2" id="KW-1185">Reference proteome</keyword>
<organism evidence="1 2">
    <name type="scientific">Photinus pyralis</name>
    <name type="common">Common eastern firefly</name>
    <name type="synonym">Lampyris pyralis</name>
    <dbReference type="NCBI Taxonomy" id="7054"/>
    <lineage>
        <taxon>Eukaryota</taxon>
        <taxon>Metazoa</taxon>
        <taxon>Ecdysozoa</taxon>
        <taxon>Arthropoda</taxon>
        <taxon>Hexapoda</taxon>
        <taxon>Insecta</taxon>
        <taxon>Pterygota</taxon>
        <taxon>Neoptera</taxon>
        <taxon>Endopterygota</taxon>
        <taxon>Coleoptera</taxon>
        <taxon>Polyphaga</taxon>
        <taxon>Elateriformia</taxon>
        <taxon>Elateroidea</taxon>
        <taxon>Lampyridae</taxon>
        <taxon>Lampyrinae</taxon>
        <taxon>Photinus</taxon>
    </lineage>
</organism>
<reference evidence="1 2" key="1">
    <citation type="journal article" date="2018" name="Elife">
        <title>Firefly genomes illuminate parallel origins of bioluminescence in beetles.</title>
        <authorList>
            <person name="Fallon T.R."/>
            <person name="Lower S.E."/>
            <person name="Chang C.H."/>
            <person name="Bessho-Uehara M."/>
            <person name="Martin G.J."/>
            <person name="Bewick A.J."/>
            <person name="Behringer M."/>
            <person name="Debat H.J."/>
            <person name="Wong I."/>
            <person name="Day J.C."/>
            <person name="Suvorov A."/>
            <person name="Silva C.J."/>
            <person name="Stanger-Hall K.F."/>
            <person name="Hall D.W."/>
            <person name="Schmitz R.J."/>
            <person name="Nelson D.R."/>
            <person name="Lewis S.M."/>
            <person name="Shigenobu S."/>
            <person name="Bybee S.M."/>
            <person name="Larracuente A.M."/>
            <person name="Oba Y."/>
            <person name="Weng J.K."/>
        </authorList>
    </citation>
    <scope>NUCLEOTIDE SEQUENCE [LARGE SCALE GENOMIC DNA]</scope>
    <source>
        <strain evidence="1">1611_PpyrPB1</strain>
        <tissue evidence="1">Whole body</tissue>
    </source>
</reference>
<sequence>MTLKRVDLDNSNQCVKFLGCILDRKLKFSEHCKTLVNRMSKATYLLRTLAAN</sequence>
<evidence type="ECO:0000313" key="2">
    <source>
        <dbReference type="Proteomes" id="UP000327044"/>
    </source>
</evidence>
<dbReference type="InParanoid" id="A0A5N4AU01"/>
<evidence type="ECO:0000313" key="1">
    <source>
        <dbReference type="EMBL" id="KAB0800708.1"/>
    </source>
</evidence>
<protein>
    <submittedName>
        <fullName evidence="1">Uncharacterized protein</fullName>
    </submittedName>
</protein>
<name>A0A5N4AU01_PHOPY</name>
<dbReference type="Proteomes" id="UP000327044">
    <property type="component" value="Unassembled WGS sequence"/>
</dbReference>
<dbReference type="AlphaFoldDB" id="A0A5N4AU01"/>
<proteinExistence type="predicted"/>
<feature type="non-terminal residue" evidence="1">
    <location>
        <position position="52"/>
    </location>
</feature>
<gene>
    <name evidence="1" type="ORF">PPYR_06447</name>
</gene>